<dbReference type="SUPFAM" id="SSF52540">
    <property type="entry name" value="P-loop containing nucleoside triphosphate hydrolases"/>
    <property type="match status" value="2"/>
</dbReference>
<feature type="region of interest" description="Disordered" evidence="5">
    <location>
        <begin position="1173"/>
        <end position="1211"/>
    </location>
</feature>
<dbReference type="PANTHER" id="PTHR44533">
    <property type="entry name" value="DEAD/H RNA HELICASE, PUTATIVE-RELATED"/>
    <property type="match status" value="1"/>
</dbReference>
<dbReference type="GO" id="GO:0005524">
    <property type="term" value="F:ATP binding"/>
    <property type="evidence" value="ECO:0007669"/>
    <property type="project" value="UniProtKB-KW"/>
</dbReference>
<feature type="region of interest" description="Disordered" evidence="5">
    <location>
        <begin position="1075"/>
        <end position="1096"/>
    </location>
</feature>
<feature type="domain" description="Helicase ATP-binding" evidence="6">
    <location>
        <begin position="754"/>
        <end position="928"/>
    </location>
</feature>
<reference evidence="8 9" key="1">
    <citation type="submission" date="2016-07" db="EMBL/GenBank/DDBJ databases">
        <title>Pervasive Adenine N6-methylation of Active Genes in Fungi.</title>
        <authorList>
            <consortium name="DOE Joint Genome Institute"/>
            <person name="Mondo S.J."/>
            <person name="Dannebaum R.O."/>
            <person name="Kuo R.C."/>
            <person name="Labutti K."/>
            <person name="Haridas S."/>
            <person name="Kuo A."/>
            <person name="Salamov A."/>
            <person name="Ahrendt S.R."/>
            <person name="Lipzen A."/>
            <person name="Sullivan W."/>
            <person name="Andreopoulos W.B."/>
            <person name="Clum A."/>
            <person name="Lindquist E."/>
            <person name="Daum C."/>
            <person name="Ramamoorthy G.K."/>
            <person name="Gryganskyi A."/>
            <person name="Culley D."/>
            <person name="Magnuson J.K."/>
            <person name="James T.Y."/>
            <person name="O'Malley M.A."/>
            <person name="Stajich J.E."/>
            <person name="Spatafora J.W."/>
            <person name="Visel A."/>
            <person name="Grigoriev I.V."/>
        </authorList>
    </citation>
    <scope>NUCLEOTIDE SEQUENCE [LARGE SCALE GENOMIC DNA]</scope>
    <source>
        <strain evidence="8 9">CBS 129021</strain>
    </source>
</reference>
<dbReference type="InterPro" id="IPR055124">
    <property type="entry name" value="PIN-like_DDX60"/>
</dbReference>
<evidence type="ECO:0000313" key="9">
    <source>
        <dbReference type="Proteomes" id="UP000193689"/>
    </source>
</evidence>
<feature type="domain" description="Helicase C-terminal" evidence="7">
    <location>
        <begin position="1206"/>
        <end position="1362"/>
    </location>
</feature>
<dbReference type="EMBL" id="MCFJ01000007">
    <property type="protein sequence ID" value="ORY63865.1"/>
    <property type="molecule type" value="Genomic_DNA"/>
</dbReference>
<accession>A0A1Y2DYZ9</accession>
<dbReference type="GO" id="GO:0004386">
    <property type="term" value="F:helicase activity"/>
    <property type="evidence" value="ECO:0007669"/>
    <property type="project" value="UniProtKB-KW"/>
</dbReference>
<sequence length="1804" mass="199942">MSDTDSQSPADSQVEDIANLVAWRASINSLKVDIVGDFAGKELFAVHGESLVAHCTSQANVDYQDGFQLLHAVYAVETFLSKLKERGCNFHVLWFDGHKSLTVPQGVLPQNEHKYYLTRAVLIEHLRSHQAGPDAASEDGVEDAASQMSFCFPALDSEEFRAYTKQNALHFVMCLDGVASGQEEYTALLYLLAQARYNLAFMNTIEFRSSKAYASVTTPSGSMDDIEAEEPESEPERDFGCLEIYEKLGEIQGPTEELSRADVAVVVCSAILSNTKDRTHYPRFVTALLVHLTLLEHTDITQRSYAIGNKADETLDGFLMKFSVVAARLLGQWPSSQEGRSVGAVFDLIDGRLFLQVLSSLESLQLPAESSILDIVETRVKLVSSLTGVQLPPIPKASGGGKHSGSKAPAQTAGRSTVLPFSHPVMDKHLQEVKLAIDPASEPDSNRSKIFQELTHWHNAKKPIDPKRSIIKKPLDFRAARRNQWFMRDTIAYSASLTNASGKNIEPEIIVVERGVPQKKAAETTSNAAQAGKKQPKQAQPNKPVKGGKQAPKGGKQAALETAMARQAEKQGVKSQAAVTSWEGRCREFQKERSPLTRFLKVRKYLASLSRPDMDAVGGEVLLYACDALGSIRGSMKNPGDTTGLSTLALLWSAVQDMQHLKLTTETQAHLEKLAQAVRLPLSLGTEVPRPLIHAGHRLPFNTEISKPATHPKLPVNPLGFQLEHCGPYLERSFNSADDPRVPFQPDEWQRKVLDSIDADNSLFVVAPTSAGKTFISFYAMKKVLQANDDDVVVYVAPTKALVNQVAAEIQARFTKSYGHQDGKSVWAIHTRDYRINNPSGCQVLVTVPAILQIMLLAPSNAQKANSWSHRVKRIIFDEVHCIGQAEDGIIWEQLLLLSPCPIIALSATVGNPVEFYEWLASTQQRKGFKMDMVVHTARYSELRKYFYLPPATAEFKPHAPVEVLPIPGLDTHNGDVERFAFVNPIGGISNTHRETLTDVSLESRDCLQLWAAMCKHATASHPVNPALAPEKQLPSLLKKSDVLGWEKKLKDHLHKWMVDPDSPFPLVQKELQPKLPSELGDPKNKSMLTSRAKPETRDPSILSLLSDLRTQGALPVLIFNYDRVGCESAMLSVLELLQEAEQKYRDTSKEWAKKMVAYEDWKKSKTKMKKVVGKVGKSKDQDASATTKADLAREEANQEANPWASFDPEAPLPEFSFANTTKISKEELEQRIHSLRYSHIPQHFVDALRRGVGVHHAGMNRQYRQVVEMLFRKGFLTAVVATGTLALGINMPCKTVAFLGDSVFLTSLNYRQASGRAGRRGFDVLGNVVFHNIKPNRAMEIMSSRLPDLKGQFPSSVTLMLRLFGLLHGTNNSEFAIKAVESLLTQTRLFLGGPSSQLTVKHHLRFSIEYLRRQQLLSAEGVPLNFAGMVGHLYFTENSVFAFHSLLKSGYLHELCAKINQQPKEVLQSLVLVLCHLFSRISCPRYKDQKWVDTVVHKSPSLVMLPALPEKAERILRGHNQETLEIFESYVRTYVEQHLLETPDNKLPFTNHTVAPKEPIDLDGTGITAAPKTTSRSPFAALSGLGDEFKSVQDLCETVRAGVFLEEAAVPYIPIYPDDTNGVPFNAYIYDFFKHGDMTALVRDNGIKGGDVWFLLKDFSLVLATITASLENILRPDSDGDDAAMVDIQDAGDIIEEGSGEVDDDIKEESLPGKMNGLKVEDKTAAVKPKGKKKKVVDDWMDAEISDDATPESDGEESDWETNSATGATGKVGVGSEQSLTNVHKAFKLLREEYDEKFRKVWS</sequence>
<gene>
    <name evidence="8" type="ORF">BCR38DRAFT_433323</name>
</gene>
<evidence type="ECO:0000256" key="2">
    <source>
        <dbReference type="ARBA" id="ARBA00022801"/>
    </source>
</evidence>
<dbReference type="Pfam" id="PF00270">
    <property type="entry name" value="DEAD"/>
    <property type="match status" value="1"/>
</dbReference>
<keyword evidence="2" id="KW-0378">Hydrolase</keyword>
<dbReference type="Pfam" id="PF23002">
    <property type="entry name" value="PIN-like_DDX60"/>
    <property type="match status" value="1"/>
</dbReference>
<dbReference type="SMART" id="SM00490">
    <property type="entry name" value="HELICc"/>
    <property type="match status" value="1"/>
</dbReference>
<evidence type="ECO:0000313" key="8">
    <source>
        <dbReference type="EMBL" id="ORY63865.1"/>
    </source>
</evidence>
<evidence type="ECO:0000256" key="5">
    <source>
        <dbReference type="SAM" id="MobiDB-lite"/>
    </source>
</evidence>
<dbReference type="InterPro" id="IPR011545">
    <property type="entry name" value="DEAD/DEAH_box_helicase_dom"/>
</dbReference>
<dbReference type="InterPro" id="IPR014001">
    <property type="entry name" value="Helicase_ATP-bd"/>
</dbReference>
<dbReference type="RefSeq" id="XP_040715279.1">
    <property type="nucleotide sequence ID" value="XM_040860241.1"/>
</dbReference>
<dbReference type="Proteomes" id="UP000193689">
    <property type="component" value="Unassembled WGS sequence"/>
</dbReference>
<keyword evidence="1" id="KW-0547">Nucleotide-binding</keyword>
<dbReference type="InterPro" id="IPR027417">
    <property type="entry name" value="P-loop_NTPase"/>
</dbReference>
<protein>
    <recommendedName>
        <fullName evidence="10">P-loop containing nucleoside triphosphate hydrolase protein</fullName>
    </recommendedName>
</protein>
<dbReference type="OrthoDB" id="2320933at2759"/>
<dbReference type="SMART" id="SM00487">
    <property type="entry name" value="DEXDc"/>
    <property type="match status" value="1"/>
</dbReference>
<dbReference type="PROSITE" id="PS51192">
    <property type="entry name" value="HELICASE_ATP_BIND_1"/>
    <property type="match status" value="1"/>
</dbReference>
<evidence type="ECO:0000256" key="4">
    <source>
        <dbReference type="ARBA" id="ARBA00022840"/>
    </source>
</evidence>
<keyword evidence="4" id="KW-0067">ATP-binding</keyword>
<evidence type="ECO:0000256" key="1">
    <source>
        <dbReference type="ARBA" id="ARBA00022741"/>
    </source>
</evidence>
<dbReference type="CDD" id="cd18025">
    <property type="entry name" value="DEXHc_DDX60"/>
    <property type="match status" value="1"/>
</dbReference>
<dbReference type="InterPro" id="IPR059032">
    <property type="entry name" value="WHD_DDX60"/>
</dbReference>
<comment type="caution">
    <text evidence="8">The sequence shown here is derived from an EMBL/GenBank/DDBJ whole genome shotgun (WGS) entry which is preliminary data.</text>
</comment>
<name>A0A1Y2DYZ9_9PEZI</name>
<dbReference type="PANTHER" id="PTHR44533:SF4">
    <property type="entry name" value="DEAD_H RNA HELICASE, PUTATIVE-RELATED"/>
    <property type="match status" value="1"/>
</dbReference>
<feature type="compositionally biased region" description="Low complexity" evidence="5">
    <location>
        <begin position="527"/>
        <end position="559"/>
    </location>
</feature>
<dbReference type="GO" id="GO:0016787">
    <property type="term" value="F:hydrolase activity"/>
    <property type="evidence" value="ECO:0007669"/>
    <property type="project" value="UniProtKB-KW"/>
</dbReference>
<dbReference type="GO" id="GO:0005737">
    <property type="term" value="C:cytoplasm"/>
    <property type="evidence" value="ECO:0007669"/>
    <property type="project" value="TreeGrafter"/>
</dbReference>
<dbReference type="GeneID" id="63776453"/>
<dbReference type="InterPro" id="IPR052431">
    <property type="entry name" value="SKI2_subfamily_helicases"/>
</dbReference>
<dbReference type="InParanoid" id="A0A1Y2DYZ9"/>
<dbReference type="PROSITE" id="PS51194">
    <property type="entry name" value="HELICASE_CTER"/>
    <property type="match status" value="1"/>
</dbReference>
<evidence type="ECO:0000259" key="7">
    <source>
        <dbReference type="PROSITE" id="PS51194"/>
    </source>
</evidence>
<evidence type="ECO:0000256" key="3">
    <source>
        <dbReference type="ARBA" id="ARBA00022806"/>
    </source>
</evidence>
<keyword evidence="9" id="KW-1185">Reference proteome</keyword>
<feature type="region of interest" description="Disordered" evidence="5">
    <location>
        <begin position="1742"/>
        <end position="1778"/>
    </location>
</feature>
<proteinExistence type="predicted"/>
<dbReference type="FunFam" id="3.40.50.300:FF:001039">
    <property type="entry name" value="ATP-dependent RNA helicase DDX60"/>
    <property type="match status" value="1"/>
</dbReference>
<dbReference type="Gene3D" id="3.40.50.300">
    <property type="entry name" value="P-loop containing nucleotide triphosphate hydrolases"/>
    <property type="match status" value="2"/>
</dbReference>
<evidence type="ECO:0008006" key="10">
    <source>
        <dbReference type="Google" id="ProtNLM"/>
    </source>
</evidence>
<feature type="region of interest" description="Disordered" evidence="5">
    <location>
        <begin position="393"/>
        <end position="412"/>
    </location>
</feature>
<feature type="compositionally biased region" description="Acidic residues" evidence="5">
    <location>
        <begin position="1742"/>
        <end position="1761"/>
    </location>
</feature>
<keyword evidence="3" id="KW-0347">Helicase</keyword>
<dbReference type="GO" id="GO:0003676">
    <property type="term" value="F:nucleic acid binding"/>
    <property type="evidence" value="ECO:0007669"/>
    <property type="project" value="InterPro"/>
</dbReference>
<dbReference type="STRING" id="1141098.A0A1Y2DYZ9"/>
<evidence type="ECO:0000259" key="6">
    <source>
        <dbReference type="PROSITE" id="PS51192"/>
    </source>
</evidence>
<organism evidence="8 9">
    <name type="scientific">Pseudomassariella vexata</name>
    <dbReference type="NCBI Taxonomy" id="1141098"/>
    <lineage>
        <taxon>Eukaryota</taxon>
        <taxon>Fungi</taxon>
        <taxon>Dikarya</taxon>
        <taxon>Ascomycota</taxon>
        <taxon>Pezizomycotina</taxon>
        <taxon>Sordariomycetes</taxon>
        <taxon>Xylariomycetidae</taxon>
        <taxon>Amphisphaeriales</taxon>
        <taxon>Pseudomassariaceae</taxon>
        <taxon>Pseudomassariella</taxon>
    </lineage>
</organism>
<dbReference type="Pfam" id="PF26076">
    <property type="entry name" value="WHD_DDX60"/>
    <property type="match status" value="1"/>
</dbReference>
<dbReference type="InterPro" id="IPR001650">
    <property type="entry name" value="Helicase_C-like"/>
</dbReference>
<feature type="region of interest" description="Disordered" evidence="5">
    <location>
        <begin position="521"/>
        <end position="575"/>
    </location>
</feature>
<dbReference type="Pfam" id="PF00271">
    <property type="entry name" value="Helicase_C"/>
    <property type="match status" value="1"/>
</dbReference>